<protein>
    <submittedName>
        <fullName evidence="1">Unannotated protein</fullName>
    </submittedName>
</protein>
<reference evidence="1" key="1">
    <citation type="submission" date="2020-05" db="EMBL/GenBank/DDBJ databases">
        <authorList>
            <person name="Chiriac C."/>
            <person name="Salcher M."/>
            <person name="Ghai R."/>
            <person name="Kavagutti S V."/>
        </authorList>
    </citation>
    <scope>NUCLEOTIDE SEQUENCE</scope>
</reference>
<name>A0A6J7K6L2_9ZZZZ</name>
<proteinExistence type="predicted"/>
<gene>
    <name evidence="1" type="ORF">UFOPK3828_00311</name>
</gene>
<dbReference type="AlphaFoldDB" id="A0A6J7K6L2"/>
<evidence type="ECO:0000313" key="1">
    <source>
        <dbReference type="EMBL" id="CAB4949864.1"/>
    </source>
</evidence>
<organism evidence="1">
    <name type="scientific">freshwater metagenome</name>
    <dbReference type="NCBI Taxonomy" id="449393"/>
    <lineage>
        <taxon>unclassified sequences</taxon>
        <taxon>metagenomes</taxon>
        <taxon>ecological metagenomes</taxon>
    </lineage>
</organism>
<dbReference type="EMBL" id="CAFBNP010000036">
    <property type="protein sequence ID" value="CAB4949864.1"/>
    <property type="molecule type" value="Genomic_DNA"/>
</dbReference>
<sequence length="43" mass="4661">MFPRPNTAEPSVTTATVFRLIVRRRASDLSAAMACEIRATPGV</sequence>
<accession>A0A6J7K6L2</accession>